<keyword evidence="1" id="KW-1133">Transmembrane helix</keyword>
<reference evidence="2" key="5">
    <citation type="submission" date="2014-05" db="EMBL/GenBank/DDBJ databases">
        <authorList>
            <person name="Wang L."/>
            <person name="Yang H."/>
            <person name="Xiang H."/>
        </authorList>
    </citation>
    <scope>NUCLEOTIDE SEQUENCE</scope>
    <source>
        <strain evidence="2">CGMCC 1.2087</strain>
    </source>
</reference>
<sequence length="165" mass="17856">MNRRRRANANAGSGDRWATRAQTTVDFAIGVGIFLLAVAWVVGTIPQILDPFEAEQDRPLVANRAADSLTRNLLVESEQPNVLNETCTDAFFDGNPPPTGCHYDNADPNIATGIDDSYGMNVTLSRHGTVVDTTGKPVPTSRSVVSARRAVLLDGALHELTVRVW</sequence>
<dbReference type="EMBL" id="CP039139">
    <property type="protein sequence ID" value="QCQ75370.1"/>
    <property type="molecule type" value="Genomic_DNA"/>
</dbReference>
<reference evidence="3 8" key="4">
    <citation type="submission" date="2014-04" db="EMBL/GenBank/DDBJ databases">
        <title>Transcriptional profiles of Haloferax mediterranei on the basis of nitrogen availability.</title>
        <authorList>
            <person name="Bautista V."/>
        </authorList>
    </citation>
    <scope>NUCLEOTIDE SEQUENCE [LARGE SCALE GENOMIC DNA]</scope>
    <source>
        <strain evidence="3">ATCC 33500</strain>
        <strain evidence="8">ATCC 33500 / DSM 1411 / JCM 8866 / NBRC 14739 / NCIMB 2177 / R-4</strain>
    </source>
</reference>
<dbReference type="Proteomes" id="UP000011603">
    <property type="component" value="Unassembled WGS sequence"/>
</dbReference>
<dbReference type="PATRIC" id="fig|523841.21.peg.938"/>
<dbReference type="HOGENOM" id="CLU_127456_0_0_2"/>
<evidence type="ECO:0000313" key="9">
    <source>
        <dbReference type="Proteomes" id="UP000299011"/>
    </source>
</evidence>
<evidence type="ECO:0000313" key="5">
    <source>
        <dbReference type="EMBL" id="QCQ75370.1"/>
    </source>
</evidence>
<dbReference type="EMBL" id="AOLO01000006">
    <property type="protein sequence ID" value="EMA03258.1"/>
    <property type="molecule type" value="Genomic_DNA"/>
</dbReference>
<reference evidence="5 9" key="6">
    <citation type="submission" date="2019-04" db="EMBL/GenBank/DDBJ databases">
        <title>Methylomes of two halophilic Archaea, Haloarcula marismortui and Haloferax mediterranei.</title>
        <authorList>
            <person name="DasSarma S."/>
            <person name="DasSarma P."/>
            <person name="DasSarma S."/>
            <person name="Fomenkov A."/>
            <person name="Vincze T."/>
            <person name="Anton B.P."/>
            <person name="Roberts R.J."/>
        </authorList>
    </citation>
    <scope>NUCLEOTIDE SEQUENCE [LARGE SCALE GENOMIC DNA]</scope>
    <source>
        <strain evidence="5">ATCC 33500</strain>
        <strain evidence="9">ATCC 33500 / DSM 1411 / JCM 8866 / NBRC 14739 / NCIMB 2177 / R-4</strain>
    </source>
</reference>
<evidence type="ECO:0000313" key="6">
    <source>
        <dbReference type="Proteomes" id="UP000006469"/>
    </source>
</evidence>
<evidence type="ECO:0000313" key="7">
    <source>
        <dbReference type="Proteomes" id="UP000011603"/>
    </source>
</evidence>
<evidence type="ECO:0000313" key="2">
    <source>
        <dbReference type="EMBL" id="AFK18883.1"/>
    </source>
</evidence>
<dbReference type="PaxDb" id="523841-HFX_1169"/>
<dbReference type="Proteomes" id="UP000027075">
    <property type="component" value="Chromosome"/>
</dbReference>
<dbReference type="Proteomes" id="UP000299011">
    <property type="component" value="Chromosome"/>
</dbReference>
<reference evidence="2 6" key="2">
    <citation type="journal article" date="2012" name="J. Bacteriol.">
        <title>Complete genome sequence of the metabolically versatile halophilic archaeon Haloferax mediterranei, a poly(3-hydroxybutyrate-co-3-hydroxyvalerate) producer.</title>
        <authorList>
            <person name="Han J."/>
            <person name="Zhang F."/>
            <person name="Hou J."/>
            <person name="Liu X."/>
            <person name="Li M."/>
            <person name="Liu H."/>
            <person name="Cai L."/>
            <person name="Zhang B."/>
            <person name="Chen Y."/>
            <person name="Zhou J."/>
            <person name="Hu S."/>
            <person name="Xiang H."/>
        </authorList>
    </citation>
    <scope>NUCLEOTIDE SEQUENCE [LARGE SCALE GENOMIC DNA]</scope>
    <source>
        <strain evidence="6">ATCC 33500 / DSM 1411 / JCM 8866 / NBRC 14739 / NCIMB 2177 / R-4</strain>
        <strain evidence="2">CGMCC 1.2087</strain>
    </source>
</reference>
<name>I3R3S3_HALMT</name>
<dbReference type="Proteomes" id="UP000006469">
    <property type="component" value="Chromosome"/>
</dbReference>
<evidence type="ECO:0000313" key="4">
    <source>
        <dbReference type="EMBL" id="EMA03258.1"/>
    </source>
</evidence>
<dbReference type="OrthoDB" id="125215at2157"/>
<feature type="transmembrane region" description="Helical" evidence="1">
    <location>
        <begin position="21"/>
        <end position="42"/>
    </location>
</feature>
<dbReference type="InterPro" id="IPR056613">
    <property type="entry name" value="DUF7287"/>
</dbReference>
<gene>
    <name evidence="2" type="ordered locus">HFX_1169</name>
    <name evidence="3" type="ORF">BM92_03360</name>
    <name evidence="4" type="ORF">C439_04650</name>
    <name evidence="5" type="ORF">E6P09_08865</name>
</gene>
<organism evidence="2 6">
    <name type="scientific">Haloferax mediterranei (strain ATCC 33500 / DSM 1411 / JCM 8866 / NBRC 14739 / NCIMB 2177 / R-4)</name>
    <name type="common">Halobacterium mediterranei</name>
    <dbReference type="NCBI Taxonomy" id="523841"/>
    <lineage>
        <taxon>Archaea</taxon>
        <taxon>Methanobacteriati</taxon>
        <taxon>Methanobacteriota</taxon>
        <taxon>Stenosarchaea group</taxon>
        <taxon>Halobacteria</taxon>
        <taxon>Halobacteriales</taxon>
        <taxon>Haloferacaceae</taxon>
        <taxon>Haloferax</taxon>
    </lineage>
</organism>
<dbReference type="STRING" id="523841.HFX_1169"/>
<dbReference type="GeneID" id="40156524"/>
<protein>
    <submittedName>
        <fullName evidence="2">Uncharacterized protein</fullName>
    </submittedName>
</protein>
<dbReference type="Pfam" id="PF23958">
    <property type="entry name" value="DUF7287"/>
    <property type="match status" value="1"/>
</dbReference>
<dbReference type="EMBL" id="CP001868">
    <property type="protein sequence ID" value="AFK18883.1"/>
    <property type="molecule type" value="Genomic_DNA"/>
</dbReference>
<evidence type="ECO:0000313" key="8">
    <source>
        <dbReference type="Proteomes" id="UP000027075"/>
    </source>
</evidence>
<dbReference type="KEGG" id="hme:HFX_1169"/>
<keyword evidence="1" id="KW-0812">Transmembrane</keyword>
<evidence type="ECO:0000256" key="1">
    <source>
        <dbReference type="SAM" id="Phobius"/>
    </source>
</evidence>
<keyword evidence="7" id="KW-1185">Reference proteome</keyword>
<dbReference type="eggNOG" id="arCOG06117">
    <property type="taxonomic scope" value="Archaea"/>
</dbReference>
<dbReference type="EMBL" id="CP007551">
    <property type="protein sequence ID" value="AHZ21753.1"/>
    <property type="molecule type" value="Genomic_DNA"/>
</dbReference>
<dbReference type="RefSeq" id="WP_004572505.1">
    <property type="nucleotide sequence ID" value="NC_017941.2"/>
</dbReference>
<accession>I3R3S3</accession>
<reference evidence="2" key="1">
    <citation type="journal article" date="2012" name="Appl. Environ. Microbiol.">
        <title>Identification of the haloarchaeal phasin (PhaP) that functions in polyhydroxyalkanoate accumulation and granule formation in Haloferax mediterranei.</title>
        <authorList>
            <person name="Cai S."/>
            <person name="Cai L."/>
            <person name="Liu H."/>
            <person name="Liu X."/>
            <person name="Han J."/>
            <person name="Zhou J."/>
            <person name="Xiang H."/>
        </authorList>
    </citation>
    <scope>NUCLEOTIDE SEQUENCE</scope>
    <source>
        <strain evidence="2">CGMCC 1.2087</strain>
    </source>
</reference>
<evidence type="ECO:0000313" key="3">
    <source>
        <dbReference type="EMBL" id="AHZ21753.1"/>
    </source>
</evidence>
<reference evidence="4 7" key="3">
    <citation type="journal article" date="2014" name="PLoS Genet.">
        <title>Phylogenetically driven sequencing of extremely halophilic archaea reveals strategies for static and dynamic osmo-response.</title>
        <authorList>
            <person name="Becker E.A."/>
            <person name="Seitzer P.M."/>
            <person name="Tritt A."/>
            <person name="Larsen D."/>
            <person name="Krusor M."/>
            <person name="Yao A.I."/>
            <person name="Wu D."/>
            <person name="Madern D."/>
            <person name="Eisen J.A."/>
            <person name="Darling A.E."/>
            <person name="Facciotti M.T."/>
        </authorList>
    </citation>
    <scope>NUCLEOTIDE SEQUENCE [LARGE SCALE GENOMIC DNA]</scope>
    <source>
        <strain evidence="4">ATCC 33500</strain>
        <strain evidence="7">ATCC 33500 / DSM 1411 / JCM 8866 / NBRC 14739 / NCIMB 2177 / R-4</strain>
    </source>
</reference>
<proteinExistence type="predicted"/>
<keyword evidence="1" id="KW-0472">Membrane</keyword>
<dbReference type="AlphaFoldDB" id="I3R3S3"/>